<protein>
    <recommendedName>
        <fullName evidence="11">Thioredoxin peroxidase</fullName>
    </recommendedName>
    <alternativeName>
        <fullName evidence="12">Thioredoxin-dependent peroxiredoxin</fullName>
    </alternativeName>
</protein>
<evidence type="ECO:0000256" key="10">
    <source>
        <dbReference type="ARBA" id="ARBA00023284"/>
    </source>
</evidence>
<evidence type="ECO:0000256" key="3">
    <source>
        <dbReference type="ARBA" id="ARBA00009734"/>
    </source>
</evidence>
<feature type="domain" description="Thioredoxin" evidence="15">
    <location>
        <begin position="60"/>
        <end position="226"/>
    </location>
</feature>
<dbReference type="CDD" id="cd03013">
    <property type="entry name" value="PRX5_like"/>
    <property type="match status" value="1"/>
</dbReference>
<feature type="active site" description="Cysteine sulfenic acid (-SOH) intermediate" evidence="13">
    <location>
        <position position="117"/>
    </location>
</feature>
<gene>
    <name evidence="16" type="ORF">IMSHALPRED_010003</name>
</gene>
<evidence type="ECO:0000256" key="8">
    <source>
        <dbReference type="ARBA" id="ARBA00023002"/>
    </source>
</evidence>
<comment type="similarity">
    <text evidence="4">Belongs to the peroxiredoxin family. Prx5 subfamily.</text>
</comment>
<keyword evidence="7" id="KW-0809">Transit peptide</keyword>
<evidence type="ECO:0000256" key="11">
    <source>
        <dbReference type="ARBA" id="ARBA00032824"/>
    </source>
</evidence>
<evidence type="ECO:0000313" key="17">
    <source>
        <dbReference type="Proteomes" id="UP000664534"/>
    </source>
</evidence>
<organism evidence="16 17">
    <name type="scientific">Imshaugia aleurites</name>
    <dbReference type="NCBI Taxonomy" id="172621"/>
    <lineage>
        <taxon>Eukaryota</taxon>
        <taxon>Fungi</taxon>
        <taxon>Dikarya</taxon>
        <taxon>Ascomycota</taxon>
        <taxon>Pezizomycotina</taxon>
        <taxon>Lecanoromycetes</taxon>
        <taxon>OSLEUM clade</taxon>
        <taxon>Lecanoromycetidae</taxon>
        <taxon>Lecanorales</taxon>
        <taxon>Lecanorineae</taxon>
        <taxon>Parmeliaceae</taxon>
        <taxon>Imshaugia</taxon>
    </lineage>
</organism>
<keyword evidence="14" id="KW-1133">Transmembrane helix</keyword>
<comment type="caution">
    <text evidence="16">The sequence shown here is derived from an EMBL/GenBank/DDBJ whole genome shotgun (WGS) entry which is preliminary data.</text>
</comment>
<dbReference type="InterPro" id="IPR013766">
    <property type="entry name" value="Thioredoxin_domain"/>
</dbReference>
<reference evidence="16" key="1">
    <citation type="submission" date="2021-03" db="EMBL/GenBank/DDBJ databases">
        <authorList>
            <person name="Tagirdzhanova G."/>
        </authorList>
    </citation>
    <scope>NUCLEOTIDE SEQUENCE</scope>
</reference>
<keyword evidence="8" id="KW-0560">Oxidoreductase</keyword>
<dbReference type="InterPro" id="IPR013740">
    <property type="entry name" value="Redoxin"/>
</dbReference>
<keyword evidence="14" id="KW-0812">Transmembrane</keyword>
<comment type="similarity">
    <text evidence="3">Belongs to the FMP46 family.</text>
</comment>
<name>A0A8H3IF31_9LECA</name>
<dbReference type="GO" id="GO:0008379">
    <property type="term" value="F:thioredoxin peroxidase activity"/>
    <property type="evidence" value="ECO:0007669"/>
    <property type="project" value="InterPro"/>
</dbReference>
<evidence type="ECO:0000313" key="16">
    <source>
        <dbReference type="EMBL" id="CAF9911349.1"/>
    </source>
</evidence>
<evidence type="ECO:0000256" key="12">
    <source>
        <dbReference type="ARBA" id="ARBA00079296"/>
    </source>
</evidence>
<keyword evidence="17" id="KW-1185">Reference proteome</keyword>
<evidence type="ECO:0000256" key="14">
    <source>
        <dbReference type="SAM" id="Phobius"/>
    </source>
</evidence>
<dbReference type="AlphaFoldDB" id="A0A8H3IF31"/>
<accession>A0A8H3IF31</accession>
<dbReference type="InterPro" id="IPR036249">
    <property type="entry name" value="Thioredoxin-like_sf"/>
</dbReference>
<keyword evidence="9" id="KW-0496">Mitochondrion</keyword>
<keyword evidence="14" id="KW-0472">Membrane</keyword>
<dbReference type="Proteomes" id="UP000664534">
    <property type="component" value="Unassembled WGS sequence"/>
</dbReference>
<keyword evidence="10" id="KW-0676">Redox-active center</keyword>
<dbReference type="OrthoDB" id="195498at2759"/>
<dbReference type="Pfam" id="PF07955">
    <property type="entry name" value="DUF1687"/>
    <property type="match status" value="1"/>
</dbReference>
<dbReference type="GO" id="GO:0005739">
    <property type="term" value="C:mitochondrion"/>
    <property type="evidence" value="ECO:0007669"/>
    <property type="project" value="UniProtKB-SubCell"/>
</dbReference>
<evidence type="ECO:0000256" key="1">
    <source>
        <dbReference type="ARBA" id="ARBA00002963"/>
    </source>
</evidence>
<sequence>MGKLFVLLNIIPIILTALVLFNYYSVIDGVCSRYPDENPKICPLLGHTGHSIEKPEMTALKAGDSFPEGIEFNYVPYTEEKDSITSCGIPQKYNASKEFADKKVVLFAVPGAFTPSCSVSHLPGYIKNLDEIKGKGVDSVIALSMNDPWVMSAWGKANGIKNDNILFMSDSGIAFSKSIGWTRGADRTGRYAMVIDHGKIVYAENEPGGDVTTETTMFRFHKALDVITLFHKPSVPASLRVLTLLKQVSAQASETATEDQAADHSHQNKLQRTEFELNITEDPPTGDQMRTILEYMGARHAGRLVEGATDSGDAIKKLGENPKTFRPPVTVDWNNGRAVAGDNESEIMKMIAQLPIETNSV</sequence>
<evidence type="ECO:0000256" key="6">
    <source>
        <dbReference type="ARBA" id="ARBA00022862"/>
    </source>
</evidence>
<evidence type="ECO:0000256" key="7">
    <source>
        <dbReference type="ARBA" id="ARBA00022946"/>
    </source>
</evidence>
<evidence type="ECO:0000256" key="5">
    <source>
        <dbReference type="ARBA" id="ARBA00022559"/>
    </source>
</evidence>
<dbReference type="PANTHER" id="PTHR28071">
    <property type="entry name" value="REDOX PROTEIN FMP46, MITOCHONDRIAL-RELATED"/>
    <property type="match status" value="1"/>
</dbReference>
<keyword evidence="5" id="KW-0575">Peroxidase</keyword>
<dbReference type="Gene3D" id="3.40.30.10">
    <property type="entry name" value="Glutaredoxin"/>
    <property type="match status" value="2"/>
</dbReference>
<evidence type="ECO:0000256" key="13">
    <source>
        <dbReference type="PIRSR" id="PIRSR637944-1"/>
    </source>
</evidence>
<dbReference type="FunFam" id="3.40.30.10:FF:000020">
    <property type="entry name" value="Peroxiredoxin"/>
    <property type="match status" value="1"/>
</dbReference>
<keyword evidence="6" id="KW-0049">Antioxidant</keyword>
<comment type="function">
    <text evidence="1">Putative mitochondrial redox protein which could be involved in the reduction of small toxic molecules.</text>
</comment>
<evidence type="ECO:0000256" key="9">
    <source>
        <dbReference type="ARBA" id="ARBA00023128"/>
    </source>
</evidence>
<comment type="subcellular location">
    <subcellularLocation>
        <location evidence="2">Mitochondrion</location>
    </subcellularLocation>
</comment>
<dbReference type="GO" id="GO:0034599">
    <property type="term" value="P:cellular response to oxidative stress"/>
    <property type="evidence" value="ECO:0007669"/>
    <property type="project" value="InterPro"/>
</dbReference>
<dbReference type="InterPro" id="IPR012882">
    <property type="entry name" value="Fmp46"/>
</dbReference>
<dbReference type="SUPFAM" id="SSF52833">
    <property type="entry name" value="Thioredoxin-like"/>
    <property type="match status" value="2"/>
</dbReference>
<evidence type="ECO:0000256" key="4">
    <source>
        <dbReference type="ARBA" id="ARBA00010505"/>
    </source>
</evidence>
<dbReference type="PROSITE" id="PS51352">
    <property type="entry name" value="THIOREDOXIN_2"/>
    <property type="match status" value="1"/>
</dbReference>
<evidence type="ECO:0000256" key="2">
    <source>
        <dbReference type="ARBA" id="ARBA00004173"/>
    </source>
</evidence>
<proteinExistence type="inferred from homology"/>
<dbReference type="PANTHER" id="PTHR28071:SF1">
    <property type="entry name" value="REDOX PROTEIN FMP46, MITOCHONDRIAL-RELATED"/>
    <property type="match status" value="1"/>
</dbReference>
<evidence type="ECO:0000259" key="15">
    <source>
        <dbReference type="PROSITE" id="PS51352"/>
    </source>
</evidence>
<dbReference type="EMBL" id="CAJPDT010000008">
    <property type="protein sequence ID" value="CAF9911349.1"/>
    <property type="molecule type" value="Genomic_DNA"/>
</dbReference>
<dbReference type="InterPro" id="IPR037944">
    <property type="entry name" value="PRX5-like"/>
</dbReference>
<dbReference type="Pfam" id="PF08534">
    <property type="entry name" value="Redoxin"/>
    <property type="match status" value="1"/>
</dbReference>
<feature type="transmembrane region" description="Helical" evidence="14">
    <location>
        <begin position="5"/>
        <end position="24"/>
    </location>
</feature>